<dbReference type="PROSITE" id="PS50157">
    <property type="entry name" value="ZINC_FINGER_C2H2_2"/>
    <property type="match status" value="12"/>
</dbReference>
<feature type="domain" description="C2H2-type" evidence="14">
    <location>
        <begin position="431"/>
        <end position="458"/>
    </location>
</feature>
<feature type="domain" description="C2H2-type" evidence="14">
    <location>
        <begin position="627"/>
        <end position="654"/>
    </location>
</feature>
<dbReference type="AlphaFoldDB" id="A0A8X7XE55"/>
<proteinExistence type="inferred from homology"/>
<feature type="domain" description="C2H2-type" evidence="14">
    <location>
        <begin position="739"/>
        <end position="766"/>
    </location>
</feature>
<dbReference type="InterPro" id="IPR013087">
    <property type="entry name" value="Znf_C2H2_type"/>
</dbReference>
<feature type="domain" description="C2H2-type" evidence="14">
    <location>
        <begin position="599"/>
        <end position="626"/>
    </location>
</feature>
<feature type="domain" description="C2H2-type" evidence="14">
    <location>
        <begin position="459"/>
        <end position="486"/>
    </location>
</feature>
<feature type="domain" description="C2H2-type" evidence="14">
    <location>
        <begin position="571"/>
        <end position="598"/>
    </location>
</feature>
<dbReference type="FunFam" id="3.30.160.60:FF:002343">
    <property type="entry name" value="Zinc finger protein 33A"/>
    <property type="match status" value="4"/>
</dbReference>
<dbReference type="FunFam" id="3.30.160.60:FF:000295">
    <property type="entry name" value="zinc finger protein 19"/>
    <property type="match status" value="1"/>
</dbReference>
<evidence type="ECO:0000256" key="7">
    <source>
        <dbReference type="ARBA" id="ARBA00022833"/>
    </source>
</evidence>
<evidence type="ECO:0000256" key="11">
    <source>
        <dbReference type="ARBA" id="ARBA00023242"/>
    </source>
</evidence>
<feature type="compositionally biased region" description="Polar residues" evidence="13">
    <location>
        <begin position="158"/>
        <end position="174"/>
    </location>
</feature>
<feature type="domain" description="C2H2-type" evidence="14">
    <location>
        <begin position="655"/>
        <end position="682"/>
    </location>
</feature>
<evidence type="ECO:0000259" key="14">
    <source>
        <dbReference type="PROSITE" id="PS50157"/>
    </source>
</evidence>
<evidence type="ECO:0000256" key="2">
    <source>
        <dbReference type="ARBA" id="ARBA00004123"/>
    </source>
</evidence>
<evidence type="ECO:0000256" key="4">
    <source>
        <dbReference type="ARBA" id="ARBA00022723"/>
    </source>
</evidence>
<comment type="similarity">
    <text evidence="3">Belongs to the krueppel C2H2-type zinc-finger protein family.</text>
</comment>
<keyword evidence="16" id="KW-1185">Reference proteome</keyword>
<feature type="domain" description="C2H2-type" evidence="14">
    <location>
        <begin position="683"/>
        <end position="710"/>
    </location>
</feature>
<evidence type="ECO:0000313" key="16">
    <source>
        <dbReference type="Proteomes" id="UP000886611"/>
    </source>
</evidence>
<dbReference type="FunFam" id="3.30.160.60:FF:002090">
    <property type="entry name" value="Zinc finger protein 473"/>
    <property type="match status" value="1"/>
</dbReference>
<comment type="caution">
    <text evidence="15">The sequence shown here is derived from an EMBL/GenBank/DDBJ whole genome shotgun (WGS) entry which is preliminary data.</text>
</comment>
<organism evidence="15 16">
    <name type="scientific">Polypterus senegalus</name>
    <name type="common">Senegal bichir</name>
    <dbReference type="NCBI Taxonomy" id="55291"/>
    <lineage>
        <taxon>Eukaryota</taxon>
        <taxon>Metazoa</taxon>
        <taxon>Chordata</taxon>
        <taxon>Craniata</taxon>
        <taxon>Vertebrata</taxon>
        <taxon>Euteleostomi</taxon>
        <taxon>Actinopterygii</taxon>
        <taxon>Polypteriformes</taxon>
        <taxon>Polypteridae</taxon>
        <taxon>Polypterus</taxon>
    </lineage>
</organism>
<name>A0A8X7XE55_POLSE</name>
<dbReference type="Gene3D" id="3.30.160.60">
    <property type="entry name" value="Classic Zinc Finger"/>
    <property type="match status" value="12"/>
</dbReference>
<evidence type="ECO:0000256" key="8">
    <source>
        <dbReference type="ARBA" id="ARBA00023015"/>
    </source>
</evidence>
<feature type="compositionally biased region" description="Basic and acidic residues" evidence="13">
    <location>
        <begin position="139"/>
        <end position="152"/>
    </location>
</feature>
<feature type="domain" description="C2H2-type" evidence="14">
    <location>
        <begin position="515"/>
        <end position="542"/>
    </location>
</feature>
<evidence type="ECO:0000256" key="6">
    <source>
        <dbReference type="ARBA" id="ARBA00022771"/>
    </source>
</evidence>
<keyword evidence="10" id="KW-0804">Transcription</keyword>
<dbReference type="PANTHER" id="PTHR24393">
    <property type="entry name" value="ZINC FINGER PROTEIN"/>
    <property type="match status" value="1"/>
</dbReference>
<feature type="compositionally biased region" description="Polar residues" evidence="13">
    <location>
        <begin position="408"/>
        <end position="421"/>
    </location>
</feature>
<dbReference type="GO" id="GO:0001228">
    <property type="term" value="F:DNA-binding transcription activator activity, RNA polymerase II-specific"/>
    <property type="evidence" value="ECO:0007669"/>
    <property type="project" value="TreeGrafter"/>
</dbReference>
<comment type="function">
    <text evidence="1">May be involved in transcriptional regulation.</text>
</comment>
<evidence type="ECO:0000256" key="10">
    <source>
        <dbReference type="ARBA" id="ARBA00023163"/>
    </source>
</evidence>
<gene>
    <name evidence="15" type="primary">Znf420_6</name>
    <name evidence="15" type="ORF">GTO96_0002466</name>
</gene>
<evidence type="ECO:0000313" key="15">
    <source>
        <dbReference type="EMBL" id="KAG2464402.1"/>
    </source>
</evidence>
<keyword evidence="5" id="KW-0677">Repeat</keyword>
<dbReference type="FunFam" id="3.30.160.60:FF:000624">
    <property type="entry name" value="zinc finger protein 697"/>
    <property type="match status" value="1"/>
</dbReference>
<feature type="domain" description="C2H2-type" evidence="14">
    <location>
        <begin position="487"/>
        <end position="514"/>
    </location>
</feature>
<feature type="non-terminal residue" evidence="15">
    <location>
        <position position="792"/>
    </location>
</feature>
<dbReference type="SUPFAM" id="SSF57667">
    <property type="entry name" value="beta-beta-alpha zinc fingers"/>
    <property type="match status" value="6"/>
</dbReference>
<evidence type="ECO:0000256" key="13">
    <source>
        <dbReference type="SAM" id="MobiDB-lite"/>
    </source>
</evidence>
<evidence type="ECO:0000256" key="1">
    <source>
        <dbReference type="ARBA" id="ARBA00003767"/>
    </source>
</evidence>
<feature type="region of interest" description="Disordered" evidence="13">
    <location>
        <begin position="118"/>
        <end position="213"/>
    </location>
</feature>
<feature type="non-terminal residue" evidence="15">
    <location>
        <position position="1"/>
    </location>
</feature>
<dbReference type="Pfam" id="PF13465">
    <property type="entry name" value="zf-H2C2_2"/>
    <property type="match status" value="1"/>
</dbReference>
<feature type="region of interest" description="Disordered" evidence="13">
    <location>
        <begin position="760"/>
        <end position="792"/>
    </location>
</feature>
<dbReference type="PANTHER" id="PTHR24393:SF100">
    <property type="entry name" value="ZINC FINGER PROTEIN-RELATED"/>
    <property type="match status" value="1"/>
</dbReference>
<evidence type="ECO:0000256" key="3">
    <source>
        <dbReference type="ARBA" id="ARBA00006991"/>
    </source>
</evidence>
<dbReference type="GO" id="GO:0005634">
    <property type="term" value="C:nucleus"/>
    <property type="evidence" value="ECO:0007669"/>
    <property type="project" value="UniProtKB-SubCell"/>
</dbReference>
<reference evidence="15 16" key="1">
    <citation type="journal article" date="2021" name="Cell">
        <title>Tracing the genetic footprints of vertebrate landing in non-teleost ray-finned fishes.</title>
        <authorList>
            <person name="Bi X."/>
            <person name="Wang K."/>
            <person name="Yang L."/>
            <person name="Pan H."/>
            <person name="Jiang H."/>
            <person name="Wei Q."/>
            <person name="Fang M."/>
            <person name="Yu H."/>
            <person name="Zhu C."/>
            <person name="Cai Y."/>
            <person name="He Y."/>
            <person name="Gan X."/>
            <person name="Zeng H."/>
            <person name="Yu D."/>
            <person name="Zhu Y."/>
            <person name="Jiang H."/>
            <person name="Qiu Q."/>
            <person name="Yang H."/>
            <person name="Zhang Y.E."/>
            <person name="Wang W."/>
            <person name="Zhu M."/>
            <person name="He S."/>
            <person name="Zhang G."/>
        </authorList>
    </citation>
    <scope>NUCLEOTIDE SEQUENCE [LARGE SCALE GENOMIC DNA]</scope>
    <source>
        <strain evidence="15">Bchr_013</strain>
    </source>
</reference>
<accession>A0A8X7XE55</accession>
<sequence>MDEEASYQEVKEWLSTGIDRIAKATSRTVANKLAQLKNKELPLSRAKRAEEDSQALETARDFNSCVSVLVEEAVMAASEILNSEFEDLVKKQYADFRSEICEYEKEIESLKQQLEIPQGDKCSKDKTSARPLVCNSDPQLKEREIGDPETHPMECTPGPQSGNFTQETQQNDFNTDCIEIDPSPVNEDAPCSSHNHERTELSSRSGEQGPPAASFQVTEGMTHFGLRLLEVDYMTVHGASDSGVLKTEDGFPEQIFVYRIQEDSEMDFAGVPHKNVAQGFVSTKQEELIGVKQEESEVELSSSIKGERPPQESAPVDVITLHEPKEAGMWAVPGSPFFTPHESWNGSDSACKERMGENITPMEKSQQVHTVGVQQVYREGSAPLENLQPVTNYQALGAGDQLLQSPENEVTVGKTPNPTRQRNSHKGEKPYRCTECGKAFLRVRDLKCHQRIHTGEKPYHCNECGKSFCQVTHLKQHLRIHTGEKPYHCDECGKNFRQAASLRQHQRIHTEQNTYQCGECGKTFSWIVNLKIHQQIHTGEKMYQCTECGKMFSRFVHLQRHQRIHTGEKPYQCNECGKTFSQATHLKQHQSIHTGEKPYQCTECGKMFSQATHLKQHQSIHTGEKPFQCSECGKAFSRVSHLKEHQILHTGEKTHHCAECGKTFSRAPSLKQHQKIHTGDKPYQCSVCGKCFIRARSLKLHQSIHTGEKPYQCIECGKAFGRIAHLKEHQILHTGGKTYQCNECGKTFIWAPNLKRHQRIHTGEKRRKRECEDVVKQQKRRARDDPEVEQES</sequence>
<dbReference type="InterPro" id="IPR036236">
    <property type="entry name" value="Znf_C2H2_sf"/>
</dbReference>
<evidence type="ECO:0000256" key="12">
    <source>
        <dbReference type="PROSITE-ProRule" id="PRU00042"/>
    </source>
</evidence>
<evidence type="ECO:0000256" key="5">
    <source>
        <dbReference type="ARBA" id="ARBA00022737"/>
    </source>
</evidence>
<comment type="subcellular location">
    <subcellularLocation>
        <location evidence="2">Nucleus</location>
    </subcellularLocation>
</comment>
<dbReference type="PROSITE" id="PS00028">
    <property type="entry name" value="ZINC_FINGER_C2H2_1"/>
    <property type="match status" value="12"/>
</dbReference>
<dbReference type="EMBL" id="JAATIS010003638">
    <property type="protein sequence ID" value="KAG2464402.1"/>
    <property type="molecule type" value="Genomic_DNA"/>
</dbReference>
<dbReference type="FunFam" id="3.30.160.60:FF:000358">
    <property type="entry name" value="zinc finger protein 24"/>
    <property type="match status" value="1"/>
</dbReference>
<evidence type="ECO:0000256" key="9">
    <source>
        <dbReference type="ARBA" id="ARBA00023125"/>
    </source>
</evidence>
<feature type="domain" description="C2H2-type" evidence="14">
    <location>
        <begin position="711"/>
        <end position="738"/>
    </location>
</feature>
<protein>
    <submittedName>
        <fullName evidence="15">ZN420 protein</fullName>
    </submittedName>
</protein>
<feature type="domain" description="C2H2-type" evidence="14">
    <location>
        <begin position="543"/>
        <end position="570"/>
    </location>
</feature>
<dbReference type="FunFam" id="3.30.160.60:FF:000028">
    <property type="entry name" value="zinc finger protein 90 homolog"/>
    <property type="match status" value="1"/>
</dbReference>
<dbReference type="FunFam" id="3.30.160.60:FF:000688">
    <property type="entry name" value="zinc finger protein 197 isoform X1"/>
    <property type="match status" value="1"/>
</dbReference>
<dbReference type="FunFam" id="3.30.160.60:FF:001270">
    <property type="entry name" value="zinc finger protein 583 isoform X1"/>
    <property type="match status" value="1"/>
</dbReference>
<dbReference type="Pfam" id="PF00096">
    <property type="entry name" value="zf-C2H2"/>
    <property type="match status" value="8"/>
</dbReference>
<keyword evidence="9" id="KW-0238">DNA-binding</keyword>
<keyword evidence="6 12" id="KW-0863">Zinc-finger</keyword>
<keyword evidence="7" id="KW-0862">Zinc</keyword>
<dbReference type="Proteomes" id="UP000886611">
    <property type="component" value="Unassembled WGS sequence"/>
</dbReference>
<dbReference type="GO" id="GO:0008270">
    <property type="term" value="F:zinc ion binding"/>
    <property type="evidence" value="ECO:0007669"/>
    <property type="project" value="UniProtKB-KW"/>
</dbReference>
<dbReference type="GO" id="GO:0000978">
    <property type="term" value="F:RNA polymerase II cis-regulatory region sequence-specific DNA binding"/>
    <property type="evidence" value="ECO:0007669"/>
    <property type="project" value="TreeGrafter"/>
</dbReference>
<keyword evidence="4" id="KW-0479">Metal-binding</keyword>
<keyword evidence="8" id="KW-0805">Transcription regulation</keyword>
<keyword evidence="11" id="KW-0539">Nucleus</keyword>
<dbReference type="FunFam" id="3.30.160.60:FF:001882">
    <property type="entry name" value="Zinc finger protein 473"/>
    <property type="match status" value="1"/>
</dbReference>
<dbReference type="SMART" id="SM00355">
    <property type="entry name" value="ZnF_C2H2"/>
    <property type="match status" value="12"/>
</dbReference>
<feature type="region of interest" description="Disordered" evidence="13">
    <location>
        <begin position="408"/>
        <end position="429"/>
    </location>
</feature>